<dbReference type="Proteomes" id="UP000637002">
    <property type="component" value="Unassembled WGS sequence"/>
</dbReference>
<dbReference type="Pfam" id="PF01430">
    <property type="entry name" value="HSP33"/>
    <property type="match status" value="1"/>
</dbReference>
<keyword evidence="1" id="KW-0963">Cytoplasm</keyword>
<dbReference type="InterPro" id="IPR023212">
    <property type="entry name" value="Hsp33_helix_hairpin_bin_dom_sf"/>
</dbReference>
<dbReference type="CDD" id="cd00498">
    <property type="entry name" value="Hsp33"/>
    <property type="match status" value="1"/>
</dbReference>
<evidence type="ECO:0000256" key="4">
    <source>
        <dbReference type="ARBA" id="ARBA00023186"/>
    </source>
</evidence>
<dbReference type="InterPro" id="IPR016154">
    <property type="entry name" value="Heat_shock_Hsp33_C"/>
</dbReference>
<evidence type="ECO:0000256" key="1">
    <source>
        <dbReference type="ARBA" id="ARBA00022490"/>
    </source>
</evidence>
<evidence type="ECO:0000256" key="5">
    <source>
        <dbReference type="ARBA" id="ARBA00023284"/>
    </source>
</evidence>
<name>A0A916XRS6_9HYPH</name>
<feature type="compositionally biased region" description="Low complexity" evidence="6">
    <location>
        <begin position="229"/>
        <end position="239"/>
    </location>
</feature>
<evidence type="ECO:0000256" key="3">
    <source>
        <dbReference type="ARBA" id="ARBA00023157"/>
    </source>
</evidence>
<dbReference type="SUPFAM" id="SSF118352">
    <property type="entry name" value="HSP33 redox switch-like"/>
    <property type="match status" value="1"/>
</dbReference>
<dbReference type="InterPro" id="IPR000397">
    <property type="entry name" value="Heat_shock_Hsp33"/>
</dbReference>
<sequence length="348" mass="37726">MSGGDRPFIPEGSDTSPVPDAGHGHAGDDRVLPFAIEGLDVRGRVVRLGSAVDRILGRHKYPPSVSRVLGEATALTVLLGASLKLDGRFQLQTRSDGPIDMIVVDFDAPDRVRACARFDAGRLEQAAAEHALDTGALLGNGHLAMTIDQGSEASRYQGIVALEGQNLEDAAHHYFSQSEQIPTRIRLAVGEEVVPGEAGGHFRAGALMVQFMPKAQDRLRRPDLPPGDAPEGAADAPAPDGEDDGWTEARMLVDTTEDHELIDPTVSSEGLLFRLFHERGVRVFAAQEVHEACQCSRERIMSMLTRFSAQERSDMVGDDGRIGVTCEFCSRHYDLDPVEVEREVAASR</sequence>
<dbReference type="GO" id="GO:0044183">
    <property type="term" value="F:protein folding chaperone"/>
    <property type="evidence" value="ECO:0007669"/>
    <property type="project" value="TreeGrafter"/>
</dbReference>
<proteinExistence type="predicted"/>
<reference evidence="7" key="2">
    <citation type="submission" date="2020-09" db="EMBL/GenBank/DDBJ databases">
        <authorList>
            <person name="Sun Q."/>
            <person name="Zhou Y."/>
        </authorList>
    </citation>
    <scope>NUCLEOTIDE SEQUENCE</scope>
    <source>
        <strain evidence="7">CGMCC 1.12919</strain>
    </source>
</reference>
<evidence type="ECO:0000313" key="8">
    <source>
        <dbReference type="Proteomes" id="UP000637002"/>
    </source>
</evidence>
<keyword evidence="4" id="KW-0143">Chaperone</keyword>
<protein>
    <submittedName>
        <fullName evidence="7">33 kDa chaperonin</fullName>
    </submittedName>
</protein>
<dbReference type="EMBL" id="BMGG01000014">
    <property type="protein sequence ID" value="GGC93478.1"/>
    <property type="molecule type" value="Genomic_DNA"/>
</dbReference>
<dbReference type="SUPFAM" id="SSF64397">
    <property type="entry name" value="Hsp33 domain"/>
    <property type="match status" value="1"/>
</dbReference>
<keyword evidence="8" id="KW-1185">Reference proteome</keyword>
<dbReference type="NCBIfam" id="NF002386">
    <property type="entry name" value="PRK01402.1"/>
    <property type="match status" value="1"/>
</dbReference>
<dbReference type="PANTHER" id="PTHR30111">
    <property type="entry name" value="33 KDA CHAPERONIN"/>
    <property type="match status" value="1"/>
</dbReference>
<dbReference type="PIRSF" id="PIRSF005261">
    <property type="entry name" value="Heat_shock_Hsp33"/>
    <property type="match status" value="1"/>
</dbReference>
<keyword evidence="5" id="KW-0676">Redox-active center</keyword>
<gene>
    <name evidence="7" type="primary">hslO</name>
    <name evidence="7" type="ORF">GCM10010994_59090</name>
</gene>
<reference evidence="7" key="1">
    <citation type="journal article" date="2014" name="Int. J. Syst. Evol. Microbiol.">
        <title>Complete genome sequence of Corynebacterium casei LMG S-19264T (=DSM 44701T), isolated from a smear-ripened cheese.</title>
        <authorList>
            <consortium name="US DOE Joint Genome Institute (JGI-PGF)"/>
            <person name="Walter F."/>
            <person name="Albersmeier A."/>
            <person name="Kalinowski J."/>
            <person name="Ruckert C."/>
        </authorList>
    </citation>
    <scope>NUCLEOTIDE SEQUENCE</scope>
    <source>
        <strain evidence="7">CGMCC 1.12919</strain>
    </source>
</reference>
<dbReference type="Gene3D" id="3.55.30.10">
    <property type="entry name" value="Hsp33 domain"/>
    <property type="match status" value="1"/>
</dbReference>
<evidence type="ECO:0000256" key="6">
    <source>
        <dbReference type="SAM" id="MobiDB-lite"/>
    </source>
</evidence>
<dbReference type="Gene3D" id="1.10.287.480">
    <property type="entry name" value="helix hairpin bin"/>
    <property type="match status" value="1"/>
</dbReference>
<feature type="region of interest" description="Disordered" evidence="6">
    <location>
        <begin position="1"/>
        <end position="26"/>
    </location>
</feature>
<dbReference type="InterPro" id="IPR016153">
    <property type="entry name" value="Heat_shock_Hsp33_N"/>
</dbReference>
<keyword evidence="3" id="KW-1015">Disulfide bond</keyword>
<dbReference type="GO" id="GO:0051082">
    <property type="term" value="F:unfolded protein binding"/>
    <property type="evidence" value="ECO:0007669"/>
    <property type="project" value="InterPro"/>
</dbReference>
<feature type="region of interest" description="Disordered" evidence="6">
    <location>
        <begin position="218"/>
        <end position="244"/>
    </location>
</feature>
<dbReference type="GO" id="GO:0005737">
    <property type="term" value="C:cytoplasm"/>
    <property type="evidence" value="ECO:0007669"/>
    <property type="project" value="InterPro"/>
</dbReference>
<evidence type="ECO:0000313" key="7">
    <source>
        <dbReference type="EMBL" id="GGC93478.1"/>
    </source>
</evidence>
<dbReference type="RefSeq" id="WP_188612783.1">
    <property type="nucleotide sequence ID" value="NZ_BMGG01000014.1"/>
</dbReference>
<organism evidence="7 8">
    <name type="scientific">Chelatococcus reniformis</name>
    <dbReference type="NCBI Taxonomy" id="1494448"/>
    <lineage>
        <taxon>Bacteria</taxon>
        <taxon>Pseudomonadati</taxon>
        <taxon>Pseudomonadota</taxon>
        <taxon>Alphaproteobacteria</taxon>
        <taxon>Hyphomicrobiales</taxon>
        <taxon>Chelatococcaceae</taxon>
        <taxon>Chelatococcus</taxon>
    </lineage>
</organism>
<dbReference type="AlphaFoldDB" id="A0A916XRS6"/>
<dbReference type="Gene3D" id="3.90.1280.10">
    <property type="entry name" value="HSP33 redox switch-like"/>
    <property type="match status" value="1"/>
</dbReference>
<dbReference type="PANTHER" id="PTHR30111:SF1">
    <property type="entry name" value="33 KDA CHAPERONIN"/>
    <property type="match status" value="1"/>
</dbReference>
<accession>A0A916XRS6</accession>
<keyword evidence="2" id="KW-0862">Zinc</keyword>
<dbReference type="GO" id="GO:0042026">
    <property type="term" value="P:protein refolding"/>
    <property type="evidence" value="ECO:0007669"/>
    <property type="project" value="TreeGrafter"/>
</dbReference>
<comment type="caution">
    <text evidence="7">The sequence shown here is derived from an EMBL/GenBank/DDBJ whole genome shotgun (WGS) entry which is preliminary data.</text>
</comment>
<evidence type="ECO:0000256" key="2">
    <source>
        <dbReference type="ARBA" id="ARBA00022833"/>
    </source>
</evidence>